<dbReference type="InterPro" id="IPR008918">
    <property type="entry name" value="HhH2"/>
</dbReference>
<name>A0A6P6Y7G4_DERPT</name>
<protein>
    <submittedName>
        <fullName evidence="15">Flap endonuclease 1-A-like</fullName>
    </submittedName>
</protein>
<evidence type="ECO:0000256" key="5">
    <source>
        <dbReference type="ARBA" id="ARBA00022759"/>
    </source>
</evidence>
<organism evidence="14 15">
    <name type="scientific">Dermatophagoides pteronyssinus</name>
    <name type="common">European house dust mite</name>
    <dbReference type="NCBI Taxonomy" id="6956"/>
    <lineage>
        <taxon>Eukaryota</taxon>
        <taxon>Metazoa</taxon>
        <taxon>Ecdysozoa</taxon>
        <taxon>Arthropoda</taxon>
        <taxon>Chelicerata</taxon>
        <taxon>Arachnida</taxon>
        <taxon>Acari</taxon>
        <taxon>Acariformes</taxon>
        <taxon>Sarcoptiformes</taxon>
        <taxon>Astigmata</taxon>
        <taxon>Psoroptidia</taxon>
        <taxon>Analgoidea</taxon>
        <taxon>Pyroglyphidae</taxon>
        <taxon>Dermatophagoidinae</taxon>
        <taxon>Dermatophagoides</taxon>
    </lineage>
</organism>
<reference evidence="15" key="1">
    <citation type="submission" date="2025-08" db="UniProtKB">
        <authorList>
            <consortium name="RefSeq"/>
        </authorList>
    </citation>
    <scope>IDENTIFICATION</scope>
    <source>
        <strain evidence="15">Airmid</strain>
    </source>
</reference>
<dbReference type="SMART" id="SM00279">
    <property type="entry name" value="HhH2"/>
    <property type="match status" value="1"/>
</dbReference>
<keyword evidence="10" id="KW-0234">DNA repair</keyword>
<dbReference type="PANTHER" id="PTHR11081:SF9">
    <property type="entry name" value="FLAP ENDONUCLEASE 1"/>
    <property type="match status" value="1"/>
</dbReference>
<evidence type="ECO:0000259" key="12">
    <source>
        <dbReference type="SMART" id="SM00484"/>
    </source>
</evidence>
<dbReference type="Gene3D" id="1.10.150.20">
    <property type="entry name" value="5' to 3' exonuclease, C-terminal subdomain"/>
    <property type="match status" value="1"/>
</dbReference>
<dbReference type="GO" id="GO:0008409">
    <property type="term" value="F:5'-3' exonuclease activity"/>
    <property type="evidence" value="ECO:0007669"/>
    <property type="project" value="TreeGrafter"/>
</dbReference>
<dbReference type="Gene3D" id="3.40.50.1010">
    <property type="entry name" value="5'-nuclease"/>
    <property type="match status" value="1"/>
</dbReference>
<dbReference type="PRINTS" id="PR00853">
    <property type="entry name" value="XPGRADSUPER"/>
</dbReference>
<dbReference type="PANTHER" id="PTHR11081">
    <property type="entry name" value="FLAP ENDONUCLEASE FAMILY MEMBER"/>
    <property type="match status" value="1"/>
</dbReference>
<dbReference type="GO" id="GO:0046872">
    <property type="term" value="F:metal ion binding"/>
    <property type="evidence" value="ECO:0007669"/>
    <property type="project" value="UniProtKB-KW"/>
</dbReference>
<evidence type="ECO:0000256" key="10">
    <source>
        <dbReference type="ARBA" id="ARBA00023204"/>
    </source>
</evidence>
<keyword evidence="14" id="KW-1185">Reference proteome</keyword>
<dbReference type="SMART" id="SM00484">
    <property type="entry name" value="XPGI"/>
    <property type="match status" value="1"/>
</dbReference>
<sequence>MGVKGLSKLVKAKAPAGVKHVTAASFCDRRVAIDAATSLYAFLTAIRDTASAETLSSADGKVTSHISGCLSRVIKILGCGVKPIFVFDGAPPAEKEEELRRRSKLKAAASEKFEAAKAEGDRDAMRKFASQSVNVTEEHIADIKRLLELCGLPYVQAKGEAEAECANLFKRGLCDAVASEDSDTLCYGVTQLCRSLDYKGKEVTMQLYLLDEIEAALRLSHEQFVELCLLCGCDYISNPKRVGPLSALKLMQQFGSIEECAKQKPELQLDVAKYAKLKNLFLQSDVLTEEELQRQPIRFAEVKEAELKSYLVDECTFNADRASKLVAELVKSRASSKQRTLAGFTVKRCKLG</sequence>
<dbReference type="InterPro" id="IPR006085">
    <property type="entry name" value="XPG_DNA_repair_N"/>
</dbReference>
<evidence type="ECO:0000256" key="2">
    <source>
        <dbReference type="ARBA" id="ARBA00022705"/>
    </source>
</evidence>
<dbReference type="Pfam" id="PF00752">
    <property type="entry name" value="XPG_N"/>
    <property type="match status" value="1"/>
</dbReference>
<evidence type="ECO:0000259" key="13">
    <source>
        <dbReference type="SMART" id="SM00485"/>
    </source>
</evidence>
<keyword evidence="8" id="KW-0269">Exonuclease</keyword>
<keyword evidence="2" id="KW-0235">DNA replication</keyword>
<dbReference type="SUPFAM" id="SSF88723">
    <property type="entry name" value="PIN domain-like"/>
    <property type="match status" value="1"/>
</dbReference>
<evidence type="ECO:0000256" key="8">
    <source>
        <dbReference type="ARBA" id="ARBA00022839"/>
    </source>
</evidence>
<keyword evidence="7" id="KW-0378">Hydrolase</keyword>
<comment type="function">
    <text evidence="11">Structure-specific nuclease with 5'-flap endonuclease and 5'-3' exonuclease activities involved in DNA replication and repair. During DNA replication, cleaves the 5'-overhanging flap structure that is generated by displacement synthesis when DNA polymerase encounters the 5'-end of a downstream Okazaki fragment. It enters the flap from the 5'-end and then tracks to cleave the flap base, leaving a nick for ligation. Also involved in the long patch base excision repair (LP-BER) pathway, by cleaving within the apurinic/apyrimidinic (AP) site-terminated flap. Acts as a genome stabilization factor that prevents flaps from equilibrating into structures that lead to duplications and deletions. Also possesses 5'-3' exonuclease activity on nicked or gapped double-stranded DNA, and exhibits RNase H activity. Also involved in replication and repair of rDNA and in repairing mitochondrial DNA.</text>
</comment>
<dbReference type="InParanoid" id="A0A6P6Y7G4"/>
<accession>A0A6P6Y7G4</accession>
<feature type="domain" description="XPG-I" evidence="12">
    <location>
        <begin position="148"/>
        <end position="219"/>
    </location>
</feature>
<evidence type="ECO:0000256" key="7">
    <source>
        <dbReference type="ARBA" id="ARBA00022801"/>
    </source>
</evidence>
<gene>
    <name evidence="15" type="primary">LOC113795345</name>
</gene>
<feature type="domain" description="XPG N-terminal" evidence="13">
    <location>
        <begin position="1"/>
        <end position="109"/>
    </location>
</feature>
<proteinExistence type="predicted"/>
<dbReference type="FunFam" id="3.40.50.1010:FF:000016">
    <property type="entry name" value="Flap endonuclease 1"/>
    <property type="match status" value="1"/>
</dbReference>
<dbReference type="GO" id="GO:0006260">
    <property type="term" value="P:DNA replication"/>
    <property type="evidence" value="ECO:0007669"/>
    <property type="project" value="UniProtKB-KW"/>
</dbReference>
<dbReference type="KEGG" id="dpte:113795345"/>
<dbReference type="GO" id="GO:0006281">
    <property type="term" value="P:DNA repair"/>
    <property type="evidence" value="ECO:0007669"/>
    <property type="project" value="UniProtKB-KW"/>
</dbReference>
<evidence type="ECO:0000313" key="14">
    <source>
        <dbReference type="Proteomes" id="UP000515146"/>
    </source>
</evidence>
<dbReference type="SUPFAM" id="SSF47807">
    <property type="entry name" value="5' to 3' exonuclease, C-terminal subdomain"/>
    <property type="match status" value="1"/>
</dbReference>
<dbReference type="Proteomes" id="UP000515146">
    <property type="component" value="Unplaced"/>
</dbReference>
<evidence type="ECO:0000313" key="15">
    <source>
        <dbReference type="RefSeq" id="XP_027201342.1"/>
    </source>
</evidence>
<dbReference type="InterPro" id="IPR006084">
    <property type="entry name" value="XPG/Rad2"/>
</dbReference>
<dbReference type="SMART" id="SM00485">
    <property type="entry name" value="XPGN"/>
    <property type="match status" value="1"/>
</dbReference>
<evidence type="ECO:0000256" key="4">
    <source>
        <dbReference type="ARBA" id="ARBA00022723"/>
    </source>
</evidence>
<keyword evidence="5" id="KW-0255">Endonuclease</keyword>
<keyword evidence="6" id="KW-0227">DNA damage</keyword>
<evidence type="ECO:0000256" key="3">
    <source>
        <dbReference type="ARBA" id="ARBA00022722"/>
    </source>
</evidence>
<dbReference type="RefSeq" id="XP_027201342.1">
    <property type="nucleotide sequence ID" value="XM_027345541.1"/>
</dbReference>
<keyword evidence="9" id="KW-0460">Magnesium</keyword>
<keyword evidence="3" id="KW-0540">Nuclease</keyword>
<evidence type="ECO:0000256" key="6">
    <source>
        <dbReference type="ARBA" id="ARBA00022763"/>
    </source>
</evidence>
<dbReference type="CDD" id="cd09867">
    <property type="entry name" value="PIN_FEN1"/>
    <property type="match status" value="1"/>
</dbReference>
<dbReference type="AlphaFoldDB" id="A0A6P6Y7G4"/>
<dbReference type="OrthoDB" id="1937206at2759"/>
<dbReference type="InterPro" id="IPR029060">
    <property type="entry name" value="PIN-like_dom_sf"/>
</dbReference>
<evidence type="ECO:0000256" key="9">
    <source>
        <dbReference type="ARBA" id="ARBA00022842"/>
    </source>
</evidence>
<keyword evidence="4" id="KW-0479">Metal-binding</keyword>
<dbReference type="GO" id="GO:0017108">
    <property type="term" value="F:5'-flap endonuclease activity"/>
    <property type="evidence" value="ECO:0007669"/>
    <property type="project" value="TreeGrafter"/>
</dbReference>
<dbReference type="InterPro" id="IPR006086">
    <property type="entry name" value="XPG-I_dom"/>
</dbReference>
<comment type="cofactor">
    <cofactor evidence="1">
        <name>Mg(2+)</name>
        <dbReference type="ChEBI" id="CHEBI:18420"/>
    </cofactor>
</comment>
<evidence type="ECO:0000256" key="11">
    <source>
        <dbReference type="ARBA" id="ARBA00029382"/>
    </source>
</evidence>
<evidence type="ECO:0000256" key="1">
    <source>
        <dbReference type="ARBA" id="ARBA00001946"/>
    </source>
</evidence>
<dbReference type="InterPro" id="IPR036279">
    <property type="entry name" value="5-3_exonuclease_C_sf"/>
</dbReference>
<dbReference type="Pfam" id="PF00867">
    <property type="entry name" value="XPG_I"/>
    <property type="match status" value="1"/>
</dbReference>
<dbReference type="GO" id="GO:0003677">
    <property type="term" value="F:DNA binding"/>
    <property type="evidence" value="ECO:0007669"/>
    <property type="project" value="InterPro"/>
</dbReference>